<dbReference type="InterPro" id="IPR002110">
    <property type="entry name" value="Ankyrin_rpt"/>
</dbReference>
<dbReference type="SUPFAM" id="SSF50978">
    <property type="entry name" value="WD40 repeat-like"/>
    <property type="match status" value="2"/>
</dbReference>
<accession>A0A835XU57</accession>
<evidence type="ECO:0000256" key="4">
    <source>
        <dbReference type="PROSITE-ProRule" id="PRU00221"/>
    </source>
</evidence>
<dbReference type="PRINTS" id="PR00320">
    <property type="entry name" value="GPROTEINBRPT"/>
</dbReference>
<feature type="repeat" description="WD" evidence="4">
    <location>
        <begin position="1178"/>
        <end position="1219"/>
    </location>
</feature>
<feature type="repeat" description="ANK" evidence="3">
    <location>
        <begin position="1734"/>
        <end position="1766"/>
    </location>
</feature>
<evidence type="ECO:0000313" key="8">
    <source>
        <dbReference type="Proteomes" id="UP000612055"/>
    </source>
</evidence>
<dbReference type="SUPFAM" id="SSF48403">
    <property type="entry name" value="Ankyrin repeat"/>
    <property type="match status" value="1"/>
</dbReference>
<dbReference type="Pfam" id="PF24883">
    <property type="entry name" value="NPHP3_N"/>
    <property type="match status" value="1"/>
</dbReference>
<feature type="repeat" description="ANK" evidence="3">
    <location>
        <begin position="1543"/>
        <end position="1575"/>
    </location>
</feature>
<feature type="repeat" description="WD" evidence="4">
    <location>
        <begin position="1274"/>
        <end position="1308"/>
    </location>
</feature>
<evidence type="ECO:0000313" key="7">
    <source>
        <dbReference type="EMBL" id="KAG2489809.1"/>
    </source>
</evidence>
<dbReference type="Pfam" id="PF00400">
    <property type="entry name" value="WD40"/>
    <property type="match status" value="11"/>
</dbReference>
<dbReference type="SMART" id="SM00248">
    <property type="entry name" value="ANK"/>
    <property type="match status" value="8"/>
</dbReference>
<feature type="repeat" description="WD" evidence="4">
    <location>
        <begin position="911"/>
        <end position="952"/>
    </location>
</feature>
<dbReference type="InterPro" id="IPR056884">
    <property type="entry name" value="NPHP3-like_N"/>
</dbReference>
<feature type="region of interest" description="Disordered" evidence="5">
    <location>
        <begin position="1"/>
        <end position="31"/>
    </location>
</feature>
<feature type="region of interest" description="Disordered" evidence="5">
    <location>
        <begin position="567"/>
        <end position="606"/>
    </location>
</feature>
<feature type="repeat" description="WD" evidence="4">
    <location>
        <begin position="997"/>
        <end position="1038"/>
    </location>
</feature>
<dbReference type="Pfam" id="PF12796">
    <property type="entry name" value="Ank_2"/>
    <property type="match status" value="3"/>
</dbReference>
<dbReference type="SMART" id="SM00320">
    <property type="entry name" value="WD40"/>
    <property type="match status" value="13"/>
</dbReference>
<dbReference type="EMBL" id="JAEHOE010000069">
    <property type="protein sequence ID" value="KAG2489809.1"/>
    <property type="molecule type" value="Genomic_DNA"/>
</dbReference>
<feature type="repeat" description="ANK" evidence="3">
    <location>
        <begin position="1701"/>
        <end position="1733"/>
    </location>
</feature>
<evidence type="ECO:0000256" key="1">
    <source>
        <dbReference type="ARBA" id="ARBA00022574"/>
    </source>
</evidence>
<dbReference type="InterPro" id="IPR019775">
    <property type="entry name" value="WD40_repeat_CS"/>
</dbReference>
<dbReference type="OrthoDB" id="7875889at2759"/>
<feature type="repeat" description="ANK" evidence="3">
    <location>
        <begin position="1510"/>
        <end position="1542"/>
    </location>
</feature>
<feature type="compositionally biased region" description="Gly residues" evidence="5">
    <location>
        <begin position="576"/>
        <end position="589"/>
    </location>
</feature>
<reference evidence="7" key="1">
    <citation type="journal article" date="2020" name="bioRxiv">
        <title>Comparative genomics of Chlamydomonas.</title>
        <authorList>
            <person name="Craig R.J."/>
            <person name="Hasan A.R."/>
            <person name="Ness R.W."/>
            <person name="Keightley P.D."/>
        </authorList>
    </citation>
    <scope>NUCLEOTIDE SEQUENCE</scope>
    <source>
        <strain evidence="7">CCAP 11/70</strain>
    </source>
</reference>
<dbReference type="InterPro" id="IPR036770">
    <property type="entry name" value="Ankyrin_rpt-contain_sf"/>
</dbReference>
<dbReference type="PROSITE" id="PS50082">
    <property type="entry name" value="WD_REPEATS_2"/>
    <property type="match status" value="9"/>
</dbReference>
<dbReference type="PROSITE" id="PS00678">
    <property type="entry name" value="WD_REPEATS_1"/>
    <property type="match status" value="5"/>
</dbReference>
<dbReference type="InterPro" id="IPR015943">
    <property type="entry name" value="WD40/YVTN_repeat-like_dom_sf"/>
</dbReference>
<evidence type="ECO:0000259" key="6">
    <source>
        <dbReference type="Pfam" id="PF24883"/>
    </source>
</evidence>
<dbReference type="InterPro" id="IPR020472">
    <property type="entry name" value="WD40_PAC1"/>
</dbReference>
<gene>
    <name evidence="7" type="ORF">HYH03_011758</name>
</gene>
<dbReference type="CDD" id="cd00200">
    <property type="entry name" value="WD40"/>
    <property type="match status" value="2"/>
</dbReference>
<feature type="repeat" description="WD" evidence="4">
    <location>
        <begin position="1308"/>
        <end position="1349"/>
    </location>
</feature>
<dbReference type="PROSITE" id="PS50294">
    <property type="entry name" value="WD_REPEATS_REGION"/>
    <property type="match status" value="8"/>
</dbReference>
<evidence type="ECO:0000256" key="2">
    <source>
        <dbReference type="ARBA" id="ARBA00022737"/>
    </source>
</evidence>
<dbReference type="InterPro" id="IPR036322">
    <property type="entry name" value="WD40_repeat_dom_sf"/>
</dbReference>
<dbReference type="PRINTS" id="PR01415">
    <property type="entry name" value="ANKYRIN"/>
</dbReference>
<dbReference type="Pfam" id="PF00023">
    <property type="entry name" value="Ank"/>
    <property type="match status" value="1"/>
</dbReference>
<dbReference type="Gene3D" id="1.25.40.20">
    <property type="entry name" value="Ankyrin repeat-containing domain"/>
    <property type="match status" value="4"/>
</dbReference>
<name>A0A835XU57_9CHLO</name>
<dbReference type="InterPro" id="IPR001680">
    <property type="entry name" value="WD40_rpt"/>
</dbReference>
<feature type="repeat" description="WD" evidence="4">
    <location>
        <begin position="869"/>
        <end position="910"/>
    </location>
</feature>
<evidence type="ECO:0000256" key="3">
    <source>
        <dbReference type="PROSITE-ProRule" id="PRU00023"/>
    </source>
</evidence>
<proteinExistence type="predicted"/>
<feature type="repeat" description="WD" evidence="4">
    <location>
        <begin position="1224"/>
        <end position="1265"/>
    </location>
</feature>
<keyword evidence="1 4" id="KW-0853">WD repeat</keyword>
<keyword evidence="2" id="KW-0677">Repeat</keyword>
<protein>
    <recommendedName>
        <fullName evidence="6">Nephrocystin 3-like N-terminal domain-containing protein</fullName>
    </recommendedName>
</protein>
<feature type="repeat" description="ANK" evidence="3">
    <location>
        <begin position="1614"/>
        <end position="1646"/>
    </location>
</feature>
<dbReference type="PROSITE" id="PS50088">
    <property type="entry name" value="ANK_REPEAT"/>
    <property type="match status" value="6"/>
</dbReference>
<feature type="repeat" description="ANK" evidence="3">
    <location>
        <begin position="1772"/>
        <end position="1801"/>
    </location>
</feature>
<dbReference type="PROSITE" id="PS50297">
    <property type="entry name" value="ANK_REP_REGION"/>
    <property type="match status" value="6"/>
</dbReference>
<keyword evidence="8" id="KW-1185">Reference proteome</keyword>
<dbReference type="PANTHER" id="PTHR19879:SF9">
    <property type="entry name" value="TRANSCRIPTION INITIATION FACTOR TFIID SUBUNIT 5"/>
    <property type="match status" value="1"/>
</dbReference>
<feature type="repeat" description="WD" evidence="4">
    <location>
        <begin position="1089"/>
        <end position="1131"/>
    </location>
</feature>
<dbReference type="Proteomes" id="UP000612055">
    <property type="component" value="Unassembled WGS sequence"/>
</dbReference>
<feature type="repeat" description="WD" evidence="4">
    <location>
        <begin position="1439"/>
        <end position="1471"/>
    </location>
</feature>
<organism evidence="7 8">
    <name type="scientific">Edaphochlamys debaryana</name>
    <dbReference type="NCBI Taxonomy" id="47281"/>
    <lineage>
        <taxon>Eukaryota</taxon>
        <taxon>Viridiplantae</taxon>
        <taxon>Chlorophyta</taxon>
        <taxon>core chlorophytes</taxon>
        <taxon>Chlorophyceae</taxon>
        <taxon>CS clade</taxon>
        <taxon>Chlamydomonadales</taxon>
        <taxon>Chlamydomonadales incertae sedis</taxon>
        <taxon>Edaphochlamys</taxon>
    </lineage>
</organism>
<sequence>MARPNADCPPFTSWRGVATRQGERPDQLGGSRLTRGMLATLPPDLATTAADPLAVTRKGITLRGLERVRGLLRELYGPRYDTMSTAEVNREWVKVVTADRRCRLVEARELVALEDVARPMYFISHAWGNRVSLLLGFLLDFFLVDASRDTAVWLDILAVNQNEDTVAHRHDVGGFNEVVKVCTGGTIVVMDVACTNPATRGWCIYEWSCTLSTHGPDGLHMAFPEVAHRRTVVCSIDIRLANCQFPADKDMILRSVEAQHGSAQAFNTNLRLQLLLEPLSYGVDLRRLLRRAEGTLWDLGPVERWLAAGPGPGGGGRVLCVCSGAGEGKSTVSAVLCGGQQLPPGSLAAFHFLKYNDQRRLDPVRIVKSLAFQLASRLPAYAEAILALDVVAVAQLSDVEEAFVMLLLGPLQDLAKRAEAQAQAQAQGQAQPGPLPAQLVLLLDALDEADPLSAQMGGVAKSQYPAVVGNKALQLLARQLSRLPPFVRFIVTTRPDASSGQVIPCLRRTFGGQRGGGQGGEAVTLLRPGELRRATAPPANGPGEGSGSKSKSGVMVFYTAREAALAATATPDRGRGSSGEGNGVPGPSGGRQDPVAARLPQPDEPTIQGVYDMYGRTFGARLGRLPEDAAARVRDLLCVLLAAKEPLTQAFLTQLGLGDAVPLLPGSPTLFFVDEHRVYTLHKSVADWLASPAHSSPFAADALRGHELIGLLLARTWRDSQGPYALRYALAHLAAAARPAASSASASAPPSSSSAGSPAAESALDSLLTDFGFLHALARGGCLPQAITALGAMASGTAASGDALQLMRGHQNELSAMGSDYDMAWHALRTVPYTSPVFRGAVARGRPPWVTSRVLPASASGWRAEQADLKGHPGRVTCMVFSPDGKALATAGDDKQIRLWDTHTAVCLVVLEGHVDAVKSLAFSPDGSALASGSMDWTALLWDVATGQRTSALQGQHRGCIERLAWGPVDGRLLAGSAPNGTVWLWDTSTCECVAALKGHRDSVTGLAFSEDGSVLFSSSRDATVRMWDVSSGTCTSCLEGETLGFADPYVGGRGRLMAGVLSGGQGWLWDVAGSKRVCQLEGSLSKIHQAHNSRVTDMAFSSDGEQVLGWCADDNTVRLWNTLDGRSIVVVHLRQGNSGYSVNCGAASPDSRTLATSHSNNLVWLWDVATAGPSVSLVGRTGGLEAFAFAPDGRRIVTGGSDHLVRVWDLVTGDCTAPLEGHSDMERHTLTCVAWSGDGRTIASGGNDGTLRLWDPATSQCRATLEGNGTAVLSSLAFSPDSRVLASGSNDGKARLWDVASGCGSATLEHAKDVTCVAWSPDGATLATGSTADTVILWDAASGQIKTTLEGVGGPFNGVLCAAFQPGGSLLAYGNRAGQIHLYDTLAQQHVVTLEGHEANVCSALAFSPDGIYIASGGGGDKAIRVWDAAAGQCMAVLKGHTGGVKGLAFSPDGKTLASNAGVDTSVRLWHDVTADDPSLGTLMRLARAGDAAGVARALQDWTAPLPAVGWTPLHAACLSGSEAAVEALLRAGASLEAVTAVGETPLHSAAYGGSAGVVRALARVGARTEAVDELGRTALQIVVLFGGTPERKMAMLEAMMAAGAKPDAADARGRTPLVFAASRNLAGVAEALLAGGADPNAAGKYGATPLHAAVYHGALDATGMPLHISISRNEVECTQALLAAGADPEATAKSARGEDGCTALHTAAAAGRTEIVRALLTSGANKDSVTKWGKTPLMAALQAGSEAAALALIDAGADVESSNRSKGYPTPLYLAAEAGLLAAVRALLARGAAVNAACSRNGE</sequence>
<dbReference type="Gene3D" id="2.130.10.10">
    <property type="entry name" value="YVTN repeat-like/Quinoprotein amine dehydrogenase"/>
    <property type="match status" value="6"/>
</dbReference>
<keyword evidence="3" id="KW-0040">ANK repeat</keyword>
<dbReference type="PANTHER" id="PTHR19879">
    <property type="entry name" value="TRANSCRIPTION INITIATION FACTOR TFIID"/>
    <property type="match status" value="1"/>
</dbReference>
<evidence type="ECO:0000256" key="5">
    <source>
        <dbReference type="SAM" id="MobiDB-lite"/>
    </source>
</evidence>
<comment type="caution">
    <text evidence="7">The sequence shown here is derived from an EMBL/GenBank/DDBJ whole genome shotgun (WGS) entry which is preliminary data.</text>
</comment>
<feature type="domain" description="Nephrocystin 3-like N-terminal" evidence="6">
    <location>
        <begin position="315"/>
        <end position="494"/>
    </location>
</feature>